<evidence type="ECO:0000256" key="1">
    <source>
        <dbReference type="ARBA" id="ARBA00022737"/>
    </source>
</evidence>
<dbReference type="PRINTS" id="PR01415">
    <property type="entry name" value="ANKYRIN"/>
</dbReference>
<dbReference type="Gene3D" id="1.25.40.20">
    <property type="entry name" value="Ankyrin repeat-containing domain"/>
    <property type="match status" value="3"/>
</dbReference>
<dbReference type="InterPro" id="IPR002110">
    <property type="entry name" value="Ankyrin_rpt"/>
</dbReference>
<dbReference type="HOGENOM" id="CLU_382501_0_0_10"/>
<dbReference type="PANTHER" id="PTHR24123">
    <property type="entry name" value="ANKYRIN REPEAT-CONTAINING"/>
    <property type="match status" value="1"/>
</dbReference>
<evidence type="ECO:0000313" key="7">
    <source>
        <dbReference type="Proteomes" id="UP000001227"/>
    </source>
</evidence>
<dbReference type="Gene3D" id="1.25.40.10">
    <property type="entry name" value="Tetratricopeptide repeat domain"/>
    <property type="match status" value="1"/>
</dbReference>
<dbReference type="InterPro" id="IPR006597">
    <property type="entry name" value="Sel1-like"/>
</dbReference>
<feature type="repeat" description="ANK" evidence="3">
    <location>
        <begin position="499"/>
        <end position="531"/>
    </location>
</feature>
<dbReference type="OrthoDB" id="5657095at2"/>
<feature type="coiled-coil region" evidence="4">
    <location>
        <begin position="222"/>
        <end position="259"/>
    </location>
</feature>
<evidence type="ECO:0000256" key="3">
    <source>
        <dbReference type="PROSITE-ProRule" id="PRU00023"/>
    </source>
</evidence>
<dbReference type="EMBL" id="CP001102">
    <property type="protein sequence ID" value="ACE06220.1"/>
    <property type="molecule type" value="Genomic_DNA"/>
</dbReference>
<dbReference type="InterPro" id="IPR013083">
    <property type="entry name" value="Znf_RING/FYVE/PHD"/>
</dbReference>
<dbReference type="SMART" id="SM00671">
    <property type="entry name" value="SEL1"/>
    <property type="match status" value="1"/>
</dbReference>
<dbReference type="SUPFAM" id="SSF57850">
    <property type="entry name" value="RING/U-box"/>
    <property type="match status" value="1"/>
</dbReference>
<feature type="repeat" description="ANK" evidence="3">
    <location>
        <begin position="532"/>
        <end position="564"/>
    </location>
</feature>
<dbReference type="InterPro" id="IPR051165">
    <property type="entry name" value="Multifunctional_ANK_Repeat"/>
</dbReference>
<feature type="repeat" description="ANK" evidence="3">
    <location>
        <begin position="598"/>
        <end position="630"/>
    </location>
</feature>
<dbReference type="eggNOG" id="COG0666">
    <property type="taxonomic scope" value="Bacteria"/>
</dbReference>
<feature type="repeat" description="ANK" evidence="3">
    <location>
        <begin position="433"/>
        <end position="465"/>
    </location>
</feature>
<feature type="repeat" description="ANK" evidence="3">
    <location>
        <begin position="664"/>
        <end position="696"/>
    </location>
</feature>
<feature type="repeat" description="ANK" evidence="3">
    <location>
        <begin position="466"/>
        <end position="498"/>
    </location>
</feature>
<feature type="domain" description="U-box" evidence="5">
    <location>
        <begin position="158"/>
        <end position="232"/>
    </location>
</feature>
<protein>
    <recommendedName>
        <fullName evidence="5">U-box domain-containing protein</fullName>
    </recommendedName>
</protein>
<feature type="repeat" description="ANK" evidence="3">
    <location>
        <begin position="400"/>
        <end position="432"/>
    </location>
</feature>
<dbReference type="SUPFAM" id="SSF81901">
    <property type="entry name" value="HCP-like"/>
    <property type="match status" value="1"/>
</dbReference>
<dbReference type="Pfam" id="PF04564">
    <property type="entry name" value="U-box"/>
    <property type="match status" value="1"/>
</dbReference>
<feature type="repeat" description="ANK" evidence="3">
    <location>
        <begin position="365"/>
        <end position="397"/>
    </location>
</feature>
<keyword evidence="4" id="KW-0175">Coiled coil</keyword>
<dbReference type="PROSITE" id="PS50088">
    <property type="entry name" value="ANK_REPEAT"/>
    <property type="match status" value="10"/>
</dbReference>
<dbReference type="SMART" id="SM00248">
    <property type="entry name" value="ANK"/>
    <property type="match status" value="10"/>
</dbReference>
<dbReference type="GO" id="GO:0004842">
    <property type="term" value="F:ubiquitin-protein transferase activity"/>
    <property type="evidence" value="ECO:0007669"/>
    <property type="project" value="InterPro"/>
</dbReference>
<dbReference type="SUPFAM" id="SSF48403">
    <property type="entry name" value="Ankyrin repeat"/>
    <property type="match status" value="1"/>
</dbReference>
<feature type="repeat" description="ANK" evidence="3">
    <location>
        <begin position="631"/>
        <end position="663"/>
    </location>
</feature>
<organism evidence="6 7">
    <name type="scientific">Amoebophilus asiaticus (strain 5a2)</name>
    <dbReference type="NCBI Taxonomy" id="452471"/>
    <lineage>
        <taxon>Bacteria</taxon>
        <taxon>Pseudomonadati</taxon>
        <taxon>Bacteroidota</taxon>
        <taxon>Cytophagia</taxon>
        <taxon>Cytophagales</taxon>
        <taxon>Amoebophilaceae</taxon>
        <taxon>Candidatus Amoebophilus</taxon>
    </lineage>
</organism>
<keyword evidence="2 3" id="KW-0040">ANK repeat</keyword>
<dbReference type="eggNOG" id="COG5627">
    <property type="taxonomic scope" value="Bacteria"/>
</dbReference>
<accession>B3ESL8</accession>
<dbReference type="CDD" id="cd16655">
    <property type="entry name" value="RING-Ubox_WDSUB1-like"/>
    <property type="match status" value="1"/>
</dbReference>
<reference evidence="6 7" key="1">
    <citation type="journal article" date="2010" name="J. Bacteriol.">
        <title>The genome of the amoeba symbiont 'Candidatus Amoebophilus asiaticus' reveals common mechanisms for host cell interaction among amoeba-associated bacteria.</title>
        <authorList>
            <person name="Schmitz-Esser S."/>
            <person name="Tischler P."/>
            <person name="Arnold R."/>
            <person name="Montanaro J."/>
            <person name="Wagner M."/>
            <person name="Rattei T."/>
            <person name="Horn M."/>
        </authorList>
    </citation>
    <scope>NUCLEOTIDE SEQUENCE [LARGE SCALE GENOMIC DNA]</scope>
    <source>
        <strain evidence="6 7">5a2</strain>
    </source>
</reference>
<feature type="repeat" description="ANK" evidence="3">
    <location>
        <begin position="570"/>
        <end position="597"/>
    </location>
</feature>
<name>B3ESL8_AMOA5</name>
<dbReference type="InterPro" id="IPR003613">
    <property type="entry name" value="Ubox_domain"/>
</dbReference>
<evidence type="ECO:0000259" key="5">
    <source>
        <dbReference type="PROSITE" id="PS51698"/>
    </source>
</evidence>
<gene>
    <name evidence="6" type="ordered locus">Aasi_0849</name>
</gene>
<dbReference type="InterPro" id="IPR011990">
    <property type="entry name" value="TPR-like_helical_dom_sf"/>
</dbReference>
<dbReference type="KEGG" id="aas:Aasi_0849"/>
<dbReference type="Pfam" id="PF13637">
    <property type="entry name" value="Ank_4"/>
    <property type="match status" value="1"/>
</dbReference>
<dbReference type="SMART" id="SM00504">
    <property type="entry name" value="Ubox"/>
    <property type="match status" value="1"/>
</dbReference>
<evidence type="ECO:0000256" key="4">
    <source>
        <dbReference type="SAM" id="Coils"/>
    </source>
</evidence>
<dbReference type="Gene3D" id="3.30.40.10">
    <property type="entry name" value="Zinc/RING finger domain, C3HC4 (zinc finger)"/>
    <property type="match status" value="1"/>
</dbReference>
<dbReference type="PROSITE" id="PS50297">
    <property type="entry name" value="ANK_REP_REGION"/>
    <property type="match status" value="9"/>
</dbReference>
<dbReference type="Proteomes" id="UP000001227">
    <property type="component" value="Chromosome"/>
</dbReference>
<sequence length="723" mass="80772">MLQQYITYVLLISLCLQSCTGLDNLPLRGEERTIGPSHQLRNLLPIPSIEDQQLTAHGGHSVTFYEQAGALKADVVMNTPPGFSKNYKSLEVRVEPGMELPRLFNSDRRTQENCIYLQLAKRAEPAKVKIYNGSGLAGGMLEGEEEQTQEEYEANNESIPDECFCPITQEIMKDPVIVQDGHTYERTAIEQWFSTGKCTSPKTGLNLLSTKLTPNYTMRSLIQELKESIPNLARHKVNLEEARQKIYQLEQQLAEGKQKNFSATLSDVDIAELASQAKEGNLEALIKILDLSKNHHTHAQYQLGIMYKTGRGVEKDYKKAVEWLQKAAEKGDARAQRDLIAIHTDRGSTNKVDKQVVKPVQKNEGKISKLYLAVQKGHTEAVKRLLTQETNINVNERDKNGMSTVHLTSGMGNIEILKLLLEYKADVNTKNINGCSPLYLAIQEEYIAIINLLLKHKANVNLADKSNRSPLYVAIRKGSLEMVNILLDYKANINCKDIHGFSPLHLAAGMNHLEIVGLLIDRGANIEAKNKDGRSALYVAVDEGNLEMVRLLLEKGADINTQDEKYIPLLHWAVIKGNLQLVKILLDYKAGINLKDKNGLSPLHIAVRNGHLGIASILLAKGHVVDAKDKLRNSPLHVAALMGDLNTTRLLLKRGADVNSRDHRNFSPLHWAASKGHLNIVKLLIEEGANVYAKGEKDYTPLYVAHSNNQMEVSKYLIEIEKN</sequence>
<dbReference type="PANTHER" id="PTHR24123:SF141">
    <property type="entry name" value="ANKYRIN 2, ISOFORM U"/>
    <property type="match status" value="1"/>
</dbReference>
<dbReference type="PROSITE" id="PS51698">
    <property type="entry name" value="U_BOX"/>
    <property type="match status" value="1"/>
</dbReference>
<evidence type="ECO:0000256" key="2">
    <source>
        <dbReference type="ARBA" id="ARBA00023043"/>
    </source>
</evidence>
<dbReference type="Pfam" id="PF08238">
    <property type="entry name" value="Sel1"/>
    <property type="match status" value="1"/>
</dbReference>
<dbReference type="Pfam" id="PF12796">
    <property type="entry name" value="Ank_2"/>
    <property type="match status" value="4"/>
</dbReference>
<dbReference type="STRING" id="452471.Aasi_0849"/>
<keyword evidence="1" id="KW-0677">Repeat</keyword>
<keyword evidence="7" id="KW-1185">Reference proteome</keyword>
<dbReference type="InterPro" id="IPR036770">
    <property type="entry name" value="Ankyrin_rpt-contain_sf"/>
</dbReference>
<proteinExistence type="predicted"/>
<evidence type="ECO:0000313" key="6">
    <source>
        <dbReference type="EMBL" id="ACE06220.1"/>
    </source>
</evidence>
<dbReference type="GO" id="GO:0016567">
    <property type="term" value="P:protein ubiquitination"/>
    <property type="evidence" value="ECO:0007669"/>
    <property type="project" value="InterPro"/>
</dbReference>
<dbReference type="AlphaFoldDB" id="B3ESL8"/>
<dbReference type="RefSeq" id="WP_012472989.1">
    <property type="nucleotide sequence ID" value="NC_010830.1"/>
</dbReference>